<sequence>MSCLVMALRSYLDAELLKGSNSFGQYLSVTELKVGGLQRTIIIPVGKSQGGWRTFGIELRRILEPSQYAVGGLNFVPYKYEQVSKNRIARSYVEAVKAPVQARLKPIQQPFIKEKVKDGAVEKILERPRDNSHTQVVLYETQAENFPQAAMGGGEGGEGSINGKNNIEEKISEGNKLSILLNFNSNSKIVEFGKLHDNRRSRWLGRGLIVAVNEFGKRRVSWDRVKGGQKAGNWVVRESNIDNGPWAQKFMIYSYIGPMARVENKDLPEEEMSSSKEITLINKRWGMVKMALESVPRMKTSSAKLGRENASSSSSCFPSSFVPGWRYEYHVFISFRGSDTRKKFTSHLYGALKRNGITTFRDDESLERGEFISPELLRAIEESRFAVIIFSKNYASSSWCLTELAKIVECMDKKKLIILPVFYDVDPSDVRKLKGTFAEAFAKHLNDNNENVQTWKAVVTKVAGISGWDLQDESESTVIEKIIQRISLELDHKFSSVFEHLVGMDSRVKEMLNLCMQEGLDCVRFIGICGMGGIGKTTLAREIYKRIYSAFVACSFLDNVREDTKSKGLVSLQKTLLSKIFIGTEININDFNEGINVIGTRLRNKKVIIILDDVDKKQQLEALAGNEGWFGPGSIIIVTSRDRHLLRRHGVKHIYEAKELNEDEALELFSWKAFKKPHLEENYVDLSMDFVKYANGLPLALEILGSSLFGRKLDAWRSARDKLEAKPNRGIMEILQISLVGLEDTQRELFLDIACFSKGGYTYFVRDTLESLGHYPDYDIDVLIDKSLIAIVSNGILWMHDLLQEMGQDIVRCESSKEPGRRSRLWCYKDVLHVLKSNTGTEFVEGIVLKMLVDKNEHLSAEAFSKMNNLRLLKIGYVEPPEGFNRGHVQLPQGLSYLSNELRIIDWYGYPLKSMPTNFQPNKLVELRMHCSGIKQLWKGIMILDKLKLIDLSDSQNLIEIPDLSGASNLEKLILQRCTRLYKIHASVGDLKKLIRLDLNGCKNLSSLPIAICSLMSLKTLNLSGCSRLVKLPENLGNVEGLEELDVSGTAIRELSSSTFLLKNLKKLSVGGCDFLLSKPSNKPLNFPLLQRSPDSMGMLMHTLSSLSSLIDLNLSYCNLRTVPDAIGCCLPSLNYLNLRGNNFIRLPENIIRLSNLYTLFLSDCKDLRLLPELPLNIKYFEAEGCTSLEALPLRPEDVFSPHLYLINCVKLIDNQGFGDMFSTMLARYIQVSLSLSLSHEVLNFLICVFQRPDDLGYQNFIIPGSEIPKWFSHQSEGTSLNLHGPSGFVGIATCVVFVIRPHLSLHQPPSEFYKATHWVKILFLVNGSKILETLKVGLAEQFGKIDSYHLWIKYFPSKRKRDKELSQIGVELKISLEGPGLVVTKCGARFVYEQDMEDLKQNMPRSSSCIITPYEDNLEDSANDTKIKQSFDDFDGDRAGSSGEGTSNEVDDPRPKWIQHPNLIENWIGNLCTQGQGDSNYEEEESP</sequence>
<keyword evidence="4" id="KW-0378">Hydrolase</keyword>
<dbReference type="InterPro" id="IPR036390">
    <property type="entry name" value="WH_DNA-bd_sf"/>
</dbReference>
<evidence type="ECO:0000256" key="1">
    <source>
        <dbReference type="ARBA" id="ARBA00011982"/>
    </source>
</evidence>
<dbReference type="PANTHER" id="PTHR11017">
    <property type="entry name" value="LEUCINE-RICH REPEAT-CONTAINING PROTEIN"/>
    <property type="match status" value="1"/>
</dbReference>
<dbReference type="SUPFAM" id="SSF52200">
    <property type="entry name" value="Toll/Interleukin receptor TIR domain"/>
    <property type="match status" value="1"/>
</dbReference>
<dbReference type="Gene3D" id="3.40.50.10140">
    <property type="entry name" value="Toll/interleukin-1 receptor homology (TIR) domain"/>
    <property type="match status" value="1"/>
</dbReference>
<dbReference type="InterPro" id="IPR027417">
    <property type="entry name" value="P-loop_NTPase"/>
</dbReference>
<evidence type="ECO:0000256" key="8">
    <source>
        <dbReference type="SAM" id="MobiDB-lite"/>
    </source>
</evidence>
<reference evidence="10 11" key="1">
    <citation type="journal article" date="2016" name="G3 (Bethesda)">
        <title>First Draft Assembly and Annotation of the Genome of a California Endemic Oak Quercus lobata Nee (Fagaceae).</title>
        <authorList>
            <person name="Sork V.L."/>
            <person name="Fitz-Gibbon S.T."/>
            <person name="Puiu D."/>
            <person name="Crepeau M."/>
            <person name="Gugger P.F."/>
            <person name="Sherman R."/>
            <person name="Stevens K."/>
            <person name="Langley C.H."/>
            <person name="Pellegrini M."/>
            <person name="Salzberg S.L."/>
        </authorList>
    </citation>
    <scope>NUCLEOTIDE SEQUENCE [LARGE SCALE GENOMIC DNA]</scope>
    <source>
        <strain evidence="10 11">cv. SW786</strain>
    </source>
</reference>
<dbReference type="SMART" id="SM00255">
    <property type="entry name" value="TIR"/>
    <property type="match status" value="1"/>
</dbReference>
<keyword evidence="2" id="KW-0433">Leucine-rich repeat</keyword>
<dbReference type="PANTHER" id="PTHR11017:SF573">
    <property type="entry name" value="ADP-RIBOSYL CYCLASE_CYCLIC ADP-RIBOSE HYDROLASE"/>
    <property type="match status" value="1"/>
</dbReference>
<dbReference type="GO" id="GO:0061809">
    <property type="term" value="F:NAD+ nucleosidase activity, cyclic ADP-ribose generating"/>
    <property type="evidence" value="ECO:0007669"/>
    <property type="project" value="UniProtKB-EC"/>
</dbReference>
<dbReference type="Pfam" id="PF01582">
    <property type="entry name" value="TIR"/>
    <property type="match status" value="1"/>
</dbReference>
<evidence type="ECO:0000259" key="9">
    <source>
        <dbReference type="PROSITE" id="PS50104"/>
    </source>
</evidence>
<dbReference type="GO" id="GO:0007165">
    <property type="term" value="P:signal transduction"/>
    <property type="evidence" value="ECO:0007669"/>
    <property type="project" value="InterPro"/>
</dbReference>
<dbReference type="GO" id="GO:0006952">
    <property type="term" value="P:defense response"/>
    <property type="evidence" value="ECO:0007669"/>
    <property type="project" value="UniProtKB-KW"/>
</dbReference>
<dbReference type="OMA" id="CHTATLE"/>
<dbReference type="SMART" id="SM00369">
    <property type="entry name" value="LRR_TYP"/>
    <property type="match status" value="4"/>
</dbReference>
<dbReference type="SUPFAM" id="SSF52540">
    <property type="entry name" value="P-loop containing nucleoside triphosphate hydrolases"/>
    <property type="match status" value="1"/>
</dbReference>
<dbReference type="InterPro" id="IPR000157">
    <property type="entry name" value="TIR_dom"/>
</dbReference>
<dbReference type="EC" id="3.2.2.6" evidence="1"/>
<evidence type="ECO:0000313" key="11">
    <source>
        <dbReference type="Proteomes" id="UP000594261"/>
    </source>
</evidence>
<dbReference type="Pfam" id="PF23282">
    <property type="entry name" value="WHD_ROQ1"/>
    <property type="match status" value="1"/>
</dbReference>
<dbReference type="Gene3D" id="1.10.8.430">
    <property type="entry name" value="Helical domain of apoptotic protease-activating factors"/>
    <property type="match status" value="1"/>
</dbReference>
<dbReference type="Gene3D" id="3.40.50.300">
    <property type="entry name" value="P-loop containing nucleotide triphosphate hydrolases"/>
    <property type="match status" value="1"/>
</dbReference>
<dbReference type="InterPro" id="IPR045344">
    <property type="entry name" value="C-JID"/>
</dbReference>
<dbReference type="InterPro" id="IPR003593">
    <property type="entry name" value="AAA+_ATPase"/>
</dbReference>
<dbReference type="Gene3D" id="3.80.10.10">
    <property type="entry name" value="Ribonuclease Inhibitor"/>
    <property type="match status" value="2"/>
</dbReference>
<dbReference type="SUPFAM" id="SSF52058">
    <property type="entry name" value="L domain-like"/>
    <property type="match status" value="1"/>
</dbReference>
<feature type="region of interest" description="Disordered" evidence="8">
    <location>
        <begin position="1429"/>
        <end position="1458"/>
    </location>
</feature>
<dbReference type="InterPro" id="IPR035897">
    <property type="entry name" value="Toll_tir_struct_dom_sf"/>
</dbReference>
<keyword evidence="11" id="KW-1185">Reference proteome</keyword>
<dbReference type="InterPro" id="IPR003591">
    <property type="entry name" value="Leu-rich_rpt_typical-subtyp"/>
</dbReference>
<dbReference type="EMBL" id="LRBV02000001">
    <property type="status" value="NOT_ANNOTATED_CDS"/>
    <property type="molecule type" value="Genomic_DNA"/>
</dbReference>
<reference evidence="10" key="2">
    <citation type="submission" date="2021-01" db="UniProtKB">
        <authorList>
            <consortium name="EnsemblPlants"/>
        </authorList>
    </citation>
    <scope>IDENTIFICATION</scope>
</reference>
<dbReference type="Pfam" id="PF00931">
    <property type="entry name" value="NB-ARC"/>
    <property type="match status" value="1"/>
</dbReference>
<evidence type="ECO:0000256" key="5">
    <source>
        <dbReference type="ARBA" id="ARBA00022821"/>
    </source>
</evidence>
<dbReference type="InterPro" id="IPR042197">
    <property type="entry name" value="Apaf_helical"/>
</dbReference>
<name>A0A7N2KLN5_QUELO</name>
<dbReference type="InterPro" id="IPR032675">
    <property type="entry name" value="LRR_dom_sf"/>
</dbReference>
<evidence type="ECO:0000256" key="7">
    <source>
        <dbReference type="ARBA" id="ARBA00047304"/>
    </source>
</evidence>
<evidence type="ECO:0000256" key="6">
    <source>
        <dbReference type="ARBA" id="ARBA00023027"/>
    </source>
</evidence>
<accession>A0A7N2KLN5</accession>
<dbReference type="InParanoid" id="A0A7N2KLN5"/>
<organism evidence="10 11">
    <name type="scientific">Quercus lobata</name>
    <name type="common">Valley oak</name>
    <dbReference type="NCBI Taxonomy" id="97700"/>
    <lineage>
        <taxon>Eukaryota</taxon>
        <taxon>Viridiplantae</taxon>
        <taxon>Streptophyta</taxon>
        <taxon>Embryophyta</taxon>
        <taxon>Tracheophyta</taxon>
        <taxon>Spermatophyta</taxon>
        <taxon>Magnoliopsida</taxon>
        <taxon>eudicotyledons</taxon>
        <taxon>Gunneridae</taxon>
        <taxon>Pentapetalae</taxon>
        <taxon>rosids</taxon>
        <taxon>fabids</taxon>
        <taxon>Fagales</taxon>
        <taxon>Fagaceae</taxon>
        <taxon>Quercus</taxon>
    </lineage>
</organism>
<dbReference type="PROSITE" id="PS50104">
    <property type="entry name" value="TIR"/>
    <property type="match status" value="1"/>
</dbReference>
<dbReference type="InterPro" id="IPR044974">
    <property type="entry name" value="Disease_R_plants"/>
</dbReference>
<dbReference type="SMART" id="SM00382">
    <property type="entry name" value="AAA"/>
    <property type="match status" value="1"/>
</dbReference>
<protein>
    <recommendedName>
        <fullName evidence="1">ADP-ribosyl cyclase/cyclic ADP-ribose hydrolase</fullName>
        <ecNumber evidence="1">3.2.2.6</ecNumber>
    </recommendedName>
</protein>
<dbReference type="InterPro" id="IPR058192">
    <property type="entry name" value="WHD_ROQ1-like"/>
</dbReference>
<dbReference type="EnsemblPlants" id="QL01p010504:mrna">
    <property type="protein sequence ID" value="QL01p010504:mrna"/>
    <property type="gene ID" value="QL01p010504"/>
</dbReference>
<dbReference type="Gramene" id="QL01p010504:mrna">
    <property type="protein sequence ID" value="QL01p010504:mrna"/>
    <property type="gene ID" value="QL01p010504"/>
</dbReference>
<evidence type="ECO:0000256" key="3">
    <source>
        <dbReference type="ARBA" id="ARBA00022737"/>
    </source>
</evidence>
<dbReference type="InterPro" id="IPR002182">
    <property type="entry name" value="NB-ARC"/>
</dbReference>
<feature type="domain" description="TIR" evidence="9">
    <location>
        <begin position="327"/>
        <end position="490"/>
    </location>
</feature>
<evidence type="ECO:0000256" key="4">
    <source>
        <dbReference type="ARBA" id="ARBA00022801"/>
    </source>
</evidence>
<dbReference type="InterPro" id="IPR011713">
    <property type="entry name" value="Leu-rich_rpt_3"/>
</dbReference>
<dbReference type="Pfam" id="PF07725">
    <property type="entry name" value="LRR_3"/>
    <property type="match status" value="1"/>
</dbReference>
<dbReference type="Proteomes" id="UP000594261">
    <property type="component" value="Chromosome 1"/>
</dbReference>
<dbReference type="SUPFAM" id="SSF46785">
    <property type="entry name" value="Winged helix' DNA-binding domain"/>
    <property type="match status" value="1"/>
</dbReference>
<comment type="catalytic activity">
    <reaction evidence="7">
        <text>NAD(+) + H2O = ADP-D-ribose + nicotinamide + H(+)</text>
        <dbReference type="Rhea" id="RHEA:16301"/>
        <dbReference type="ChEBI" id="CHEBI:15377"/>
        <dbReference type="ChEBI" id="CHEBI:15378"/>
        <dbReference type="ChEBI" id="CHEBI:17154"/>
        <dbReference type="ChEBI" id="CHEBI:57540"/>
        <dbReference type="ChEBI" id="CHEBI:57967"/>
        <dbReference type="EC" id="3.2.2.6"/>
    </reaction>
    <physiologicalReaction direction="left-to-right" evidence="7">
        <dbReference type="Rhea" id="RHEA:16302"/>
    </physiologicalReaction>
</comment>
<keyword evidence="6" id="KW-0520">NAD</keyword>
<keyword evidence="5" id="KW-0611">Plant defense</keyword>
<proteinExistence type="predicted"/>
<dbReference type="GO" id="GO:0043531">
    <property type="term" value="F:ADP binding"/>
    <property type="evidence" value="ECO:0007669"/>
    <property type="project" value="InterPro"/>
</dbReference>
<keyword evidence="3" id="KW-0677">Repeat</keyword>
<evidence type="ECO:0000313" key="10">
    <source>
        <dbReference type="EnsemblPlants" id="QL01p010504:mrna"/>
    </source>
</evidence>
<dbReference type="FunFam" id="3.40.50.10140:FF:000007">
    <property type="entry name" value="Disease resistance protein (TIR-NBS-LRR class)"/>
    <property type="match status" value="1"/>
</dbReference>
<dbReference type="PRINTS" id="PR00364">
    <property type="entry name" value="DISEASERSIST"/>
</dbReference>
<dbReference type="Pfam" id="PF20160">
    <property type="entry name" value="C-JID"/>
    <property type="match status" value="1"/>
</dbReference>
<evidence type="ECO:0000256" key="2">
    <source>
        <dbReference type="ARBA" id="ARBA00022614"/>
    </source>
</evidence>